<organism evidence="1 2">
    <name type="scientific">Solanum verrucosum</name>
    <dbReference type="NCBI Taxonomy" id="315347"/>
    <lineage>
        <taxon>Eukaryota</taxon>
        <taxon>Viridiplantae</taxon>
        <taxon>Streptophyta</taxon>
        <taxon>Embryophyta</taxon>
        <taxon>Tracheophyta</taxon>
        <taxon>Spermatophyta</taxon>
        <taxon>Magnoliopsida</taxon>
        <taxon>eudicotyledons</taxon>
        <taxon>Gunneridae</taxon>
        <taxon>Pentapetalae</taxon>
        <taxon>asterids</taxon>
        <taxon>lamiids</taxon>
        <taxon>Solanales</taxon>
        <taxon>Solanaceae</taxon>
        <taxon>Solanoideae</taxon>
        <taxon>Solaneae</taxon>
        <taxon>Solanum</taxon>
    </lineage>
</organism>
<dbReference type="PANTHER" id="PTHR46148:SF60">
    <property type="entry name" value="CHROMO DOMAIN-CONTAINING PROTEIN"/>
    <property type="match status" value="1"/>
</dbReference>
<proteinExistence type="predicted"/>
<dbReference type="PANTHER" id="PTHR46148">
    <property type="entry name" value="CHROMO DOMAIN-CONTAINING PROTEIN"/>
    <property type="match status" value="1"/>
</dbReference>
<dbReference type="Proteomes" id="UP001234989">
    <property type="component" value="Chromosome 9"/>
</dbReference>
<keyword evidence="2" id="KW-1185">Reference proteome</keyword>
<dbReference type="EMBL" id="CP133620">
    <property type="protein sequence ID" value="WMV46443.1"/>
    <property type="molecule type" value="Genomic_DNA"/>
</dbReference>
<dbReference type="InterPro" id="IPR016197">
    <property type="entry name" value="Chromo-like_dom_sf"/>
</dbReference>
<protein>
    <recommendedName>
        <fullName evidence="3">Chromo domain-containing protein</fullName>
    </recommendedName>
</protein>
<evidence type="ECO:0000313" key="2">
    <source>
        <dbReference type="Proteomes" id="UP001234989"/>
    </source>
</evidence>
<evidence type="ECO:0008006" key="3">
    <source>
        <dbReference type="Google" id="ProtNLM"/>
    </source>
</evidence>
<gene>
    <name evidence="1" type="ORF">MTR67_039828</name>
</gene>
<sequence length="73" mass="8555">MLPLEGFGVKENDYYEEVPIVILDWQVQKLRNKEVKSVKVLWRNKSVEGSTWEIEADMMTRHPHILTSARTLA</sequence>
<name>A0AAF0ZQT5_SOLVR</name>
<dbReference type="AlphaFoldDB" id="A0AAF0ZQT5"/>
<evidence type="ECO:0000313" key="1">
    <source>
        <dbReference type="EMBL" id="WMV46443.1"/>
    </source>
</evidence>
<dbReference type="SUPFAM" id="SSF54160">
    <property type="entry name" value="Chromo domain-like"/>
    <property type="match status" value="1"/>
</dbReference>
<accession>A0AAF0ZQT5</accession>
<reference evidence="1" key="1">
    <citation type="submission" date="2023-08" db="EMBL/GenBank/DDBJ databases">
        <title>A de novo genome assembly of Solanum verrucosum Schlechtendal, a Mexican diploid species geographically isolated from the other diploid A-genome species in potato relatives.</title>
        <authorList>
            <person name="Hosaka K."/>
        </authorList>
    </citation>
    <scope>NUCLEOTIDE SEQUENCE</scope>
    <source>
        <tissue evidence="1">Young leaves</tissue>
    </source>
</reference>